<dbReference type="Pfam" id="PF06320">
    <property type="entry name" value="GCN5L1"/>
    <property type="match status" value="1"/>
</dbReference>
<dbReference type="Pfam" id="PF14953">
    <property type="entry name" value="DUF4504"/>
    <property type="match status" value="1"/>
</dbReference>
<dbReference type="PANTHER" id="PTHR31366">
    <property type="entry name" value="UPF0739 PROTEIN C1ORF74"/>
    <property type="match status" value="1"/>
</dbReference>
<evidence type="ECO:0000313" key="3">
    <source>
        <dbReference type="Proteomes" id="UP001491310"/>
    </source>
</evidence>
<feature type="compositionally biased region" description="Basic and acidic residues" evidence="1">
    <location>
        <begin position="9"/>
        <end position="20"/>
    </location>
</feature>
<dbReference type="PANTHER" id="PTHR31366:SF2">
    <property type="entry name" value="UPF0739 PROTEIN C1ORF74"/>
    <property type="match status" value="1"/>
</dbReference>
<organism evidence="2 3">
    <name type="scientific">Coccomyxa subellipsoidea</name>
    <dbReference type="NCBI Taxonomy" id="248742"/>
    <lineage>
        <taxon>Eukaryota</taxon>
        <taxon>Viridiplantae</taxon>
        <taxon>Chlorophyta</taxon>
        <taxon>core chlorophytes</taxon>
        <taxon>Trebouxiophyceae</taxon>
        <taxon>Trebouxiophyceae incertae sedis</taxon>
        <taxon>Coccomyxaceae</taxon>
        <taxon>Coccomyxa</taxon>
    </lineage>
</organism>
<name>A0ABR2YHZ0_9CHLO</name>
<proteinExistence type="predicted"/>
<gene>
    <name evidence="2" type="ORF">WJX75_004967</name>
</gene>
<accession>A0ABR2YHZ0</accession>
<evidence type="ECO:0000256" key="1">
    <source>
        <dbReference type="SAM" id="MobiDB-lite"/>
    </source>
</evidence>
<comment type="caution">
    <text evidence="2">The sequence shown here is derived from an EMBL/GenBank/DDBJ whole genome shotgun (WGS) entry which is preliminary data.</text>
</comment>
<feature type="region of interest" description="Disordered" evidence="1">
    <location>
        <begin position="1"/>
        <end position="20"/>
    </location>
</feature>
<dbReference type="Proteomes" id="UP001491310">
    <property type="component" value="Unassembled WGS sequence"/>
</dbReference>
<keyword evidence="3" id="KW-1185">Reference proteome</keyword>
<dbReference type="InterPro" id="IPR027850">
    <property type="entry name" value="DUF4504"/>
</dbReference>
<protein>
    <submittedName>
        <fullName evidence="2">Uncharacterized protein</fullName>
    </submittedName>
</protein>
<evidence type="ECO:0000313" key="2">
    <source>
        <dbReference type="EMBL" id="KAK9905710.1"/>
    </source>
</evidence>
<sequence length="365" mass="39028">MFKSVLQEHNGRKADLRRQSDKANNAAIASAEALTSSLVEAVDSEVSKAFELEKQLSKEAKEARALAVRFKDQTSTWIVAARRADATASGPPRGPRSPRFDLGLECPALCSVVRDVTSLSETAGVRLVLAELDGCCYMLRPDLLLARVADRCAVRWISFAANGHGTCCHWATEAESEAVHKQLVAVTEALQLFCERGCASEKEVFRLGALSGAPIMPTLSGWMLGYPVAYLVDAANVGAAASWLSCADLALHRVNAVCSQLQRAVAKVGSISASSRADLDVLCSFTVPAELLSGGGADLDHRLEGWVKGIAGGMGGSGIVNRILTATPRAAALRTSNWQNKFYTGYLWELRGATQGVQQREFSST</sequence>
<dbReference type="EMBL" id="JALJOT010000011">
    <property type="protein sequence ID" value="KAK9905710.1"/>
    <property type="molecule type" value="Genomic_DNA"/>
</dbReference>
<reference evidence="2 3" key="1">
    <citation type="journal article" date="2024" name="Nat. Commun.">
        <title>Phylogenomics reveals the evolutionary origins of lichenization in chlorophyte algae.</title>
        <authorList>
            <person name="Puginier C."/>
            <person name="Libourel C."/>
            <person name="Otte J."/>
            <person name="Skaloud P."/>
            <person name="Haon M."/>
            <person name="Grisel S."/>
            <person name="Petersen M."/>
            <person name="Berrin J.G."/>
            <person name="Delaux P.M."/>
            <person name="Dal Grande F."/>
            <person name="Keller J."/>
        </authorList>
    </citation>
    <scope>NUCLEOTIDE SEQUENCE [LARGE SCALE GENOMIC DNA]</scope>
    <source>
        <strain evidence="2 3">SAG 216-7</strain>
    </source>
</reference>